<feature type="transmembrane region" description="Helical" evidence="1">
    <location>
        <begin position="12"/>
        <end position="29"/>
    </location>
</feature>
<keyword evidence="1" id="KW-0812">Transmembrane</keyword>
<feature type="transmembrane region" description="Helical" evidence="1">
    <location>
        <begin position="73"/>
        <end position="91"/>
    </location>
</feature>
<keyword evidence="3" id="KW-1185">Reference proteome</keyword>
<name>A0A7X4W6S2_9GAMM</name>
<protein>
    <submittedName>
        <fullName evidence="2">Uncharacterized protein</fullName>
    </submittedName>
</protein>
<feature type="transmembrane region" description="Helical" evidence="1">
    <location>
        <begin position="41"/>
        <end position="61"/>
    </location>
</feature>
<proteinExistence type="predicted"/>
<keyword evidence="1" id="KW-1133">Transmembrane helix</keyword>
<keyword evidence="1" id="KW-0472">Membrane</keyword>
<evidence type="ECO:0000313" key="3">
    <source>
        <dbReference type="Proteomes" id="UP000487929"/>
    </source>
</evidence>
<evidence type="ECO:0000256" key="1">
    <source>
        <dbReference type="SAM" id="Phobius"/>
    </source>
</evidence>
<accession>A0A7X4W6S2</accession>
<reference evidence="2 3" key="1">
    <citation type="submission" date="2019-12" db="EMBL/GenBank/DDBJ databases">
        <title>Draft genome sequencing of Halomonas alimentaria DSM 15356.</title>
        <authorList>
            <person name="Pandiyan K."/>
            <person name="Kushwaha P."/>
            <person name="Gowdham M."/>
            <person name="Chakdar H."/>
            <person name="Singh A."/>
            <person name="Kumar M."/>
            <person name="Saxena A.K."/>
        </authorList>
    </citation>
    <scope>NUCLEOTIDE SEQUENCE [LARGE SCALE GENOMIC DNA]</scope>
    <source>
        <strain evidence="2 3">DSM 15356</strain>
    </source>
</reference>
<sequence>MGNASPRDESRLTLVGLLLAAGLAVWLLFEPELIGALPMPLRLPLVLLGVATLGAAFSAPLVMERARRAPSSAWRLGALVAFTLLLAGRALSG</sequence>
<gene>
    <name evidence="2" type="ORF">GRB96_13470</name>
</gene>
<dbReference type="Proteomes" id="UP000487929">
    <property type="component" value="Unassembled WGS sequence"/>
</dbReference>
<dbReference type="RefSeq" id="WP_161432616.1">
    <property type="nucleotide sequence ID" value="NZ_WUTT01000001.1"/>
</dbReference>
<comment type="caution">
    <text evidence="2">The sequence shown here is derived from an EMBL/GenBank/DDBJ whole genome shotgun (WGS) entry which is preliminary data.</text>
</comment>
<evidence type="ECO:0000313" key="2">
    <source>
        <dbReference type="EMBL" id="NAW35427.1"/>
    </source>
</evidence>
<dbReference type="AlphaFoldDB" id="A0A7X4W6S2"/>
<dbReference type="EMBL" id="WUTT01000001">
    <property type="protein sequence ID" value="NAW35427.1"/>
    <property type="molecule type" value="Genomic_DNA"/>
</dbReference>
<organism evidence="2 3">
    <name type="scientific">Halomonas alimentaria</name>
    <dbReference type="NCBI Taxonomy" id="147248"/>
    <lineage>
        <taxon>Bacteria</taxon>
        <taxon>Pseudomonadati</taxon>
        <taxon>Pseudomonadota</taxon>
        <taxon>Gammaproteobacteria</taxon>
        <taxon>Oceanospirillales</taxon>
        <taxon>Halomonadaceae</taxon>
        <taxon>Halomonas</taxon>
    </lineage>
</organism>